<protein>
    <recommendedName>
        <fullName evidence="2">Peptidase C39-like domain-containing protein</fullName>
    </recommendedName>
</protein>
<evidence type="ECO:0000259" key="2">
    <source>
        <dbReference type="Pfam" id="PF13529"/>
    </source>
</evidence>
<organism evidence="3 4">
    <name type="scientific">Nonlabens agnitus</name>
    <dbReference type="NCBI Taxonomy" id="870484"/>
    <lineage>
        <taxon>Bacteria</taxon>
        <taxon>Pseudomonadati</taxon>
        <taxon>Bacteroidota</taxon>
        <taxon>Flavobacteriia</taxon>
        <taxon>Flavobacteriales</taxon>
        <taxon>Flavobacteriaceae</taxon>
        <taxon>Nonlabens</taxon>
    </lineage>
</organism>
<feature type="domain" description="Peptidase C39-like" evidence="2">
    <location>
        <begin position="327"/>
        <end position="436"/>
    </location>
</feature>
<dbReference type="AlphaFoldDB" id="A0A2S9WWH3"/>
<proteinExistence type="predicted"/>
<name>A0A2S9WWH3_9FLAO</name>
<dbReference type="EMBL" id="MQUC01000003">
    <property type="protein sequence ID" value="PRP67815.1"/>
    <property type="molecule type" value="Genomic_DNA"/>
</dbReference>
<dbReference type="Proteomes" id="UP000239532">
    <property type="component" value="Unassembled WGS sequence"/>
</dbReference>
<dbReference type="Pfam" id="PF13529">
    <property type="entry name" value="Peptidase_C39_2"/>
    <property type="match status" value="1"/>
</dbReference>
<comment type="caution">
    <text evidence="3">The sequence shown here is derived from an EMBL/GenBank/DDBJ whole genome shotgun (WGS) entry which is preliminary data.</text>
</comment>
<dbReference type="InterPro" id="IPR039564">
    <property type="entry name" value="Peptidase_C39-like"/>
</dbReference>
<feature type="region of interest" description="Disordered" evidence="1">
    <location>
        <begin position="242"/>
        <end position="262"/>
    </location>
</feature>
<reference evidence="3 4" key="1">
    <citation type="submission" date="2016-11" db="EMBL/GenBank/DDBJ databases">
        <title>Trade-off between light-utilization and light-protection in marine flavobacteria.</title>
        <authorList>
            <person name="Kumagai Y."/>
        </authorList>
    </citation>
    <scope>NUCLEOTIDE SEQUENCE [LARGE SCALE GENOMIC DNA]</scope>
    <source>
        <strain evidence="3 4">JCM 17109</strain>
    </source>
</reference>
<dbReference type="Gene3D" id="3.90.70.10">
    <property type="entry name" value="Cysteine proteinases"/>
    <property type="match status" value="1"/>
</dbReference>
<keyword evidence="4" id="KW-1185">Reference proteome</keyword>
<gene>
    <name evidence="3" type="ORF">BST86_12285</name>
</gene>
<evidence type="ECO:0000313" key="3">
    <source>
        <dbReference type="EMBL" id="PRP67815.1"/>
    </source>
</evidence>
<evidence type="ECO:0000256" key="1">
    <source>
        <dbReference type="SAM" id="MobiDB-lite"/>
    </source>
</evidence>
<accession>A0A2S9WWH3</accession>
<sequence>MIVLSASLFGCEKDLVVEYDNCKHNASQSDVLQSHSINDLPILREKLSAIVNSSRTKDSGANTDVQFELFESFEIISVTLNEVTTYTLPIKQATNKKDQLSNLVLSYENDTLVKSHIFKYKGDLGFNDLENRKSGILFYGQLQIISVDQNIDLFAKTSSCYPIDILVCSWVDPDEGGGLYFAGANCTAAFISSMRFTFCPDGDKIIDISLNEGSGTTGGTTNGDGTEPGNFYHDGSPWVGNIGDPEHNYVTTPVPDPPCEQDPLSLTEGGCYDAQDNLEPIDDDPTNDIIIGSTNNTPGGDPYVPNDDDVFVLSDIPTTMSKQVGASCVSSSIEYVANVLGGETTRNEIDNWFLNTFKIMIPIQGVPFDKVSILVSHYLTTGPFIGIKEAIDAGNPYLTNIELSRTVDAEGNIFIDGHMVIIVGYHPNGDYIFMDPLAGSLREAPPSSFPNDFSYGGMITGVR</sequence>
<evidence type="ECO:0000313" key="4">
    <source>
        <dbReference type="Proteomes" id="UP000239532"/>
    </source>
</evidence>